<keyword evidence="4" id="KW-0858">Xylan degradation</keyword>
<organism evidence="13 14">
    <name type="scientific">Cellulomonas bogoriensis 69B4 = DSM 16987</name>
    <dbReference type="NCBI Taxonomy" id="1386082"/>
    <lineage>
        <taxon>Bacteria</taxon>
        <taxon>Bacillati</taxon>
        <taxon>Actinomycetota</taxon>
        <taxon>Actinomycetes</taxon>
        <taxon>Micrococcales</taxon>
        <taxon>Cellulomonadaceae</taxon>
        <taxon>Cellulomonas</taxon>
    </lineage>
</organism>
<feature type="compositionally biased region" description="Low complexity" evidence="11">
    <location>
        <begin position="14"/>
        <end position="26"/>
    </location>
</feature>
<dbReference type="SUPFAM" id="SSF49384">
    <property type="entry name" value="Carbohydrate-binding domain"/>
    <property type="match status" value="1"/>
</dbReference>
<evidence type="ECO:0000256" key="11">
    <source>
        <dbReference type="SAM" id="MobiDB-lite"/>
    </source>
</evidence>
<name>A0A0A0C0G5_9CELL</name>
<evidence type="ECO:0000256" key="3">
    <source>
        <dbReference type="ARBA" id="ARBA00022525"/>
    </source>
</evidence>
<evidence type="ECO:0000256" key="7">
    <source>
        <dbReference type="ARBA" id="ARBA00023277"/>
    </source>
</evidence>
<dbReference type="PANTHER" id="PTHR38050">
    <property type="match status" value="1"/>
</dbReference>
<dbReference type="ESTHER" id="9cell-a0a0a0c0g5">
    <property type="family name" value="FaeC"/>
</dbReference>
<evidence type="ECO:0000259" key="12">
    <source>
        <dbReference type="PROSITE" id="PS51173"/>
    </source>
</evidence>
<evidence type="ECO:0000256" key="8">
    <source>
        <dbReference type="ARBA" id="ARBA00023295"/>
    </source>
</evidence>
<gene>
    <name evidence="13" type="ORF">N869_00935</name>
</gene>
<comment type="similarity">
    <text evidence="2">Belongs to the faeC family.</text>
</comment>
<dbReference type="InterPro" id="IPR008965">
    <property type="entry name" value="CBM2/CBM3_carb-bd_dom_sf"/>
</dbReference>
<evidence type="ECO:0000256" key="5">
    <source>
        <dbReference type="ARBA" id="ARBA00022729"/>
    </source>
</evidence>
<feature type="domain" description="CBM2" evidence="12">
    <location>
        <begin position="285"/>
        <end position="384"/>
    </location>
</feature>
<dbReference type="InterPro" id="IPR001919">
    <property type="entry name" value="CBD2"/>
</dbReference>
<dbReference type="GO" id="GO:0045493">
    <property type="term" value="P:xylan catabolic process"/>
    <property type="evidence" value="ECO:0007669"/>
    <property type="project" value="UniProtKB-KW"/>
</dbReference>
<evidence type="ECO:0000313" key="14">
    <source>
        <dbReference type="Proteomes" id="UP000054314"/>
    </source>
</evidence>
<comment type="caution">
    <text evidence="13">The sequence shown here is derived from an EMBL/GenBank/DDBJ whole genome shotgun (WGS) entry which is preliminary data.</text>
</comment>
<evidence type="ECO:0000256" key="1">
    <source>
        <dbReference type="ARBA" id="ARBA00004613"/>
    </source>
</evidence>
<evidence type="ECO:0000256" key="9">
    <source>
        <dbReference type="ARBA" id="ARBA00023326"/>
    </source>
</evidence>
<reference evidence="13 14" key="1">
    <citation type="submission" date="2013-08" db="EMBL/GenBank/DDBJ databases">
        <title>Genome sequencing of Cellulomonas bogoriensis 69B4.</title>
        <authorList>
            <person name="Chen F."/>
            <person name="Li Y."/>
            <person name="Wang G."/>
        </authorList>
    </citation>
    <scope>NUCLEOTIDE SEQUENCE [LARGE SCALE GENOMIC DNA]</scope>
    <source>
        <strain evidence="13 14">69B4</strain>
    </source>
</reference>
<keyword evidence="5" id="KW-0732">Signal</keyword>
<sequence length="384" mass="40392">MPLATSSGCGQPAGLTTGTHTITSSGTSRTFRLDVPAGYDPNRAYRLVVGLHWWHGTAADVVNQNFYGLKPLADNSTIFVAPQGIDNAWPNTGGRDVTFIDDVLRTVESALCVDTDQRFATGFSYGGGMSNALACARADVFRAVAVLNGAQLSGCADGTRPIAYLGSHGVSDDVLAISQGRALRDRYLRNNECQPRQAPEPAAGSGTHVRTEYTCRDGYPVVWIASDSGHVWDARDRGQQQSWVPGEIWRFFSSLTSTTPEPTPSPTTPAPTPTPPEPTTPAPTSPPATGTCEATYTTVNSWGGGFQGEVTVTVSGPSTSWTVSWGTSGEMINQVWNGTVSSQGGTVTVRNVDWNGRLPAGGTATFGMIGTGTPPNPTLTCTAS</sequence>
<dbReference type="InterPro" id="IPR012291">
    <property type="entry name" value="CBM2_carb-bd_dom_sf"/>
</dbReference>
<feature type="region of interest" description="Disordered" evidence="11">
    <location>
        <begin position="255"/>
        <end position="291"/>
    </location>
</feature>
<evidence type="ECO:0000313" key="13">
    <source>
        <dbReference type="EMBL" id="KGM12909.1"/>
    </source>
</evidence>
<keyword evidence="8" id="KW-0326">Glycosidase</keyword>
<dbReference type="InterPro" id="IPR029058">
    <property type="entry name" value="AB_hydrolase_fold"/>
</dbReference>
<keyword evidence="3" id="KW-0964">Secreted</keyword>
<dbReference type="Gene3D" id="3.40.50.1820">
    <property type="entry name" value="alpha/beta hydrolase"/>
    <property type="match status" value="1"/>
</dbReference>
<dbReference type="GO" id="GO:0005576">
    <property type="term" value="C:extracellular region"/>
    <property type="evidence" value="ECO:0007669"/>
    <property type="project" value="UniProtKB-SubCell"/>
</dbReference>
<dbReference type="SUPFAM" id="SSF53474">
    <property type="entry name" value="alpha/beta-Hydrolases"/>
    <property type="match status" value="1"/>
</dbReference>
<dbReference type="SMART" id="SM00637">
    <property type="entry name" value="CBD_II"/>
    <property type="match status" value="1"/>
</dbReference>
<dbReference type="PANTHER" id="PTHR38050:SF1">
    <property type="entry name" value="FERULOYL ESTERASE C"/>
    <property type="match status" value="1"/>
</dbReference>
<keyword evidence="14" id="KW-1185">Reference proteome</keyword>
<dbReference type="PROSITE" id="PS51173">
    <property type="entry name" value="CBM2"/>
    <property type="match status" value="1"/>
</dbReference>
<feature type="region of interest" description="Disordered" evidence="11">
    <location>
        <begin position="1"/>
        <end position="26"/>
    </location>
</feature>
<dbReference type="AlphaFoldDB" id="A0A0A0C0G5"/>
<keyword evidence="7" id="KW-0119">Carbohydrate metabolism</keyword>
<proteinExistence type="inferred from homology"/>
<evidence type="ECO:0000256" key="2">
    <source>
        <dbReference type="ARBA" id="ARBA00010278"/>
    </source>
</evidence>
<evidence type="ECO:0000256" key="6">
    <source>
        <dbReference type="ARBA" id="ARBA00022801"/>
    </source>
</evidence>
<dbReference type="Gene3D" id="2.60.40.290">
    <property type="match status" value="1"/>
</dbReference>
<dbReference type="Pfam" id="PF00553">
    <property type="entry name" value="CBM_2"/>
    <property type="match status" value="1"/>
</dbReference>
<feature type="compositionally biased region" description="Pro residues" evidence="11">
    <location>
        <begin position="261"/>
        <end position="286"/>
    </location>
</feature>
<comment type="function">
    <text evidence="10">Involved in degradation of plant cell walls. Hydrolyzes the feruloyl-arabinose ester bond in arabinoxylans, and the feruloyl-galactose ester bond in pectin. Active against paranitrophenyl-acetate, methyl ferulate and wheat arabinoxylan.</text>
</comment>
<comment type="subcellular location">
    <subcellularLocation>
        <location evidence="1">Secreted</location>
    </subcellularLocation>
</comment>
<dbReference type="EMBL" id="AXCZ01000083">
    <property type="protein sequence ID" value="KGM12909.1"/>
    <property type="molecule type" value="Genomic_DNA"/>
</dbReference>
<keyword evidence="6" id="KW-0378">Hydrolase</keyword>
<evidence type="ECO:0000256" key="10">
    <source>
        <dbReference type="ARBA" id="ARBA00025250"/>
    </source>
</evidence>
<dbReference type="InterPro" id="IPR043595">
    <property type="entry name" value="FaeB/C/D"/>
</dbReference>
<dbReference type="GO" id="GO:0030600">
    <property type="term" value="F:feruloyl esterase activity"/>
    <property type="evidence" value="ECO:0007669"/>
    <property type="project" value="InterPro"/>
</dbReference>
<protein>
    <submittedName>
        <fullName evidence="13">Cellulose-binding protein</fullName>
    </submittedName>
</protein>
<dbReference type="GO" id="GO:0004553">
    <property type="term" value="F:hydrolase activity, hydrolyzing O-glycosyl compounds"/>
    <property type="evidence" value="ECO:0007669"/>
    <property type="project" value="InterPro"/>
</dbReference>
<keyword evidence="9" id="KW-0624">Polysaccharide degradation</keyword>
<dbReference type="Proteomes" id="UP000054314">
    <property type="component" value="Unassembled WGS sequence"/>
</dbReference>
<evidence type="ECO:0000256" key="4">
    <source>
        <dbReference type="ARBA" id="ARBA00022651"/>
    </source>
</evidence>
<accession>A0A0A0C0G5</accession>
<dbReference type="GO" id="GO:0030247">
    <property type="term" value="F:polysaccharide binding"/>
    <property type="evidence" value="ECO:0007669"/>
    <property type="project" value="UniProtKB-UniRule"/>
</dbReference>